<protein>
    <submittedName>
        <fullName evidence="2">Peptidase S8</fullName>
    </submittedName>
</protein>
<gene>
    <name evidence="2" type="ORF">HKB21_06355</name>
</gene>
<feature type="non-terminal residue" evidence="2">
    <location>
        <position position="84"/>
    </location>
</feature>
<dbReference type="PROSITE" id="PS51892">
    <property type="entry name" value="SUBTILASE"/>
    <property type="match status" value="1"/>
</dbReference>
<dbReference type="Gene3D" id="3.30.70.80">
    <property type="entry name" value="Peptidase S8 propeptide/proteinase inhibitor I9"/>
    <property type="match status" value="1"/>
</dbReference>
<comment type="caution">
    <text evidence="1">Lacks conserved residue(s) required for the propagation of feature annotation.</text>
</comment>
<dbReference type="GO" id="GO:0006508">
    <property type="term" value="P:proteolysis"/>
    <property type="evidence" value="ECO:0007669"/>
    <property type="project" value="InterPro"/>
</dbReference>
<dbReference type="InterPro" id="IPR036852">
    <property type="entry name" value="Peptidase_S8/S53_dom_sf"/>
</dbReference>
<sequence>NARQVEKLGHQALYSVEIDSNELAALQNNAAVEYVEVDPPRYLLSETTPWGYGAVNAQRLDDGSAGNRTVCIIDSGYDLNHNDL</sequence>
<dbReference type="EMBL" id="JABCLD010000897">
    <property type="protein sequence ID" value="NMU25238.1"/>
    <property type="molecule type" value="Genomic_DNA"/>
</dbReference>
<feature type="non-terminal residue" evidence="2">
    <location>
        <position position="1"/>
    </location>
</feature>
<dbReference type="GO" id="GO:0004252">
    <property type="term" value="F:serine-type endopeptidase activity"/>
    <property type="evidence" value="ECO:0007669"/>
    <property type="project" value="InterPro"/>
</dbReference>
<evidence type="ECO:0000256" key="1">
    <source>
        <dbReference type="PROSITE-ProRule" id="PRU01240"/>
    </source>
</evidence>
<organism evidence="2 3">
    <name type="scientific">Vibrio parahaemolyticus</name>
    <dbReference type="NCBI Taxonomy" id="670"/>
    <lineage>
        <taxon>Bacteria</taxon>
        <taxon>Pseudomonadati</taxon>
        <taxon>Pseudomonadota</taxon>
        <taxon>Gammaproteobacteria</taxon>
        <taxon>Vibrionales</taxon>
        <taxon>Vibrionaceae</taxon>
        <taxon>Vibrio</taxon>
    </lineage>
</organism>
<reference evidence="2 3" key="1">
    <citation type="submission" date="2020-04" db="EMBL/GenBank/DDBJ databases">
        <title>Whole-genome sequencing of Vibrio spp. from China reveals different genetic environments of blaCTX-M-14 among diverse lineages.</title>
        <authorList>
            <person name="Zheng Z."/>
            <person name="Ye L."/>
            <person name="Chen S."/>
        </authorList>
    </citation>
    <scope>NUCLEOTIDE SEQUENCE [LARGE SCALE GENOMIC DNA]</scope>
    <source>
        <strain evidence="2 3">Vb0574</strain>
    </source>
</reference>
<proteinExistence type="inferred from homology"/>
<accession>A0A7Y0S2L2</accession>
<dbReference type="InterPro" id="IPR037045">
    <property type="entry name" value="S8pro/Inhibitor_I9_sf"/>
</dbReference>
<comment type="similarity">
    <text evidence="1">Belongs to the peptidase S8 family.</text>
</comment>
<evidence type="ECO:0000313" key="2">
    <source>
        <dbReference type="EMBL" id="NMU25238.1"/>
    </source>
</evidence>
<comment type="caution">
    <text evidence="2">The sequence shown here is derived from an EMBL/GenBank/DDBJ whole genome shotgun (WGS) entry which is preliminary data.</text>
</comment>
<dbReference type="Proteomes" id="UP000555836">
    <property type="component" value="Unassembled WGS sequence"/>
</dbReference>
<dbReference type="SUPFAM" id="SSF52743">
    <property type="entry name" value="Subtilisin-like"/>
    <property type="match status" value="1"/>
</dbReference>
<dbReference type="AlphaFoldDB" id="A0A7Y0S2L2"/>
<evidence type="ECO:0000313" key="3">
    <source>
        <dbReference type="Proteomes" id="UP000555836"/>
    </source>
</evidence>
<name>A0A7Y0S2L2_VIBPH</name>